<accession>A0A836CEL0</accession>
<dbReference type="OrthoDB" id="447251at2759"/>
<keyword evidence="6" id="KW-1185">Reference proteome</keyword>
<evidence type="ECO:0000256" key="2">
    <source>
        <dbReference type="ARBA" id="ARBA00022643"/>
    </source>
</evidence>
<dbReference type="GO" id="GO:0005634">
    <property type="term" value="C:nucleus"/>
    <property type="evidence" value="ECO:0007669"/>
    <property type="project" value="TreeGrafter"/>
</dbReference>
<protein>
    <submittedName>
        <fullName evidence="5">Structural basis For light-dependent signaling in the dimeric Lov Photosensor Ytva</fullName>
    </submittedName>
</protein>
<dbReference type="AlphaFoldDB" id="A0A836CEL0"/>
<dbReference type="InterPro" id="IPR035965">
    <property type="entry name" value="PAS-like_dom_sf"/>
</dbReference>
<comment type="caution">
    <text evidence="5">The sequence shown here is derived from an EMBL/GenBank/DDBJ whole genome shotgun (WGS) entry which is preliminary data.</text>
</comment>
<keyword evidence="3" id="KW-0157">Chromophore</keyword>
<sequence>MFCITDPAMHDNPIVYVSDGFIDMTGYNRYEINGINCRFLQGHDTSPEDVDVIRTALKERKHARVCLLNYRKDGTRFINQFNISPLRDVDGELAYFIGVQMQVEDTEIMPFPNTRQSMAEMLVEAEREEMARSFEQVAN</sequence>
<evidence type="ECO:0000256" key="3">
    <source>
        <dbReference type="ARBA" id="ARBA00022991"/>
    </source>
</evidence>
<dbReference type="InterPro" id="IPR000014">
    <property type="entry name" value="PAS"/>
</dbReference>
<organism evidence="5 6">
    <name type="scientific">Tribonema minus</name>
    <dbReference type="NCBI Taxonomy" id="303371"/>
    <lineage>
        <taxon>Eukaryota</taxon>
        <taxon>Sar</taxon>
        <taxon>Stramenopiles</taxon>
        <taxon>Ochrophyta</taxon>
        <taxon>PX clade</taxon>
        <taxon>Xanthophyceae</taxon>
        <taxon>Tribonematales</taxon>
        <taxon>Tribonemataceae</taxon>
        <taxon>Tribonema</taxon>
    </lineage>
</organism>
<feature type="domain" description="PAS" evidence="4">
    <location>
        <begin position="9"/>
        <end position="100"/>
    </location>
</feature>
<dbReference type="PANTHER" id="PTHR47429:SF2">
    <property type="entry name" value="PROTEIN TWIN LOV 1"/>
    <property type="match status" value="1"/>
</dbReference>
<reference evidence="5" key="1">
    <citation type="submission" date="2021-02" db="EMBL/GenBank/DDBJ databases">
        <title>First Annotated Genome of the Yellow-green Alga Tribonema minus.</title>
        <authorList>
            <person name="Mahan K.M."/>
        </authorList>
    </citation>
    <scope>NUCLEOTIDE SEQUENCE</scope>
    <source>
        <strain evidence="5">UTEX B ZZ1240</strain>
    </source>
</reference>
<evidence type="ECO:0000256" key="1">
    <source>
        <dbReference type="ARBA" id="ARBA00022630"/>
    </source>
</evidence>
<keyword evidence="1" id="KW-0285">Flavoprotein</keyword>
<dbReference type="Pfam" id="PF13426">
    <property type="entry name" value="PAS_9"/>
    <property type="match status" value="1"/>
</dbReference>
<name>A0A836CEL0_9STRA</name>
<evidence type="ECO:0000313" key="6">
    <source>
        <dbReference type="Proteomes" id="UP000664859"/>
    </source>
</evidence>
<evidence type="ECO:0000313" key="5">
    <source>
        <dbReference type="EMBL" id="KAG5182318.1"/>
    </source>
</evidence>
<dbReference type="InterPro" id="IPR001610">
    <property type="entry name" value="PAC"/>
</dbReference>
<dbReference type="Proteomes" id="UP000664859">
    <property type="component" value="Unassembled WGS sequence"/>
</dbReference>
<dbReference type="NCBIfam" id="TIGR00229">
    <property type="entry name" value="sensory_box"/>
    <property type="match status" value="1"/>
</dbReference>
<dbReference type="Gene3D" id="3.30.450.20">
    <property type="entry name" value="PAS domain"/>
    <property type="match status" value="1"/>
</dbReference>
<gene>
    <name evidence="5" type="ORF">JKP88DRAFT_221418</name>
</gene>
<dbReference type="SMART" id="SM00086">
    <property type="entry name" value="PAC"/>
    <property type="match status" value="1"/>
</dbReference>
<proteinExistence type="predicted"/>
<evidence type="ECO:0000259" key="4">
    <source>
        <dbReference type="Pfam" id="PF13426"/>
    </source>
</evidence>
<dbReference type="EMBL" id="JAFCMP010000257">
    <property type="protein sequence ID" value="KAG5182318.1"/>
    <property type="molecule type" value="Genomic_DNA"/>
</dbReference>
<dbReference type="CDD" id="cd00130">
    <property type="entry name" value="PAS"/>
    <property type="match status" value="1"/>
</dbReference>
<keyword evidence="2" id="KW-0288">FMN</keyword>
<dbReference type="SUPFAM" id="SSF55785">
    <property type="entry name" value="PYP-like sensor domain (PAS domain)"/>
    <property type="match status" value="1"/>
</dbReference>
<dbReference type="PANTHER" id="PTHR47429">
    <property type="entry name" value="PROTEIN TWIN LOV 1"/>
    <property type="match status" value="1"/>
</dbReference>